<gene>
    <name evidence="1" type="ORF">LCGC14_3122620</name>
</gene>
<dbReference type="EMBL" id="LAZR01067897">
    <property type="protein sequence ID" value="KKK50676.1"/>
    <property type="molecule type" value="Genomic_DNA"/>
</dbReference>
<reference evidence="1" key="1">
    <citation type="journal article" date="2015" name="Nature">
        <title>Complex archaea that bridge the gap between prokaryotes and eukaryotes.</title>
        <authorList>
            <person name="Spang A."/>
            <person name="Saw J.H."/>
            <person name="Jorgensen S.L."/>
            <person name="Zaremba-Niedzwiedzka K."/>
            <person name="Martijn J."/>
            <person name="Lind A.E."/>
            <person name="van Eijk R."/>
            <person name="Schleper C."/>
            <person name="Guy L."/>
            <person name="Ettema T.J."/>
        </authorList>
    </citation>
    <scope>NUCLEOTIDE SEQUENCE</scope>
</reference>
<feature type="non-terminal residue" evidence="1">
    <location>
        <position position="1"/>
    </location>
</feature>
<comment type="caution">
    <text evidence="1">The sequence shown here is derived from an EMBL/GenBank/DDBJ whole genome shotgun (WGS) entry which is preliminary data.</text>
</comment>
<evidence type="ECO:0000313" key="1">
    <source>
        <dbReference type="EMBL" id="KKK50676.1"/>
    </source>
</evidence>
<organism evidence="1">
    <name type="scientific">marine sediment metagenome</name>
    <dbReference type="NCBI Taxonomy" id="412755"/>
    <lineage>
        <taxon>unclassified sequences</taxon>
        <taxon>metagenomes</taxon>
        <taxon>ecological metagenomes</taxon>
    </lineage>
</organism>
<sequence length="57" mass="6707">IPSDTPFMRNYPCVEFFNAQSVEGSLREAVQKVMEEDFSIIIVQRVVKLDFEQKKRI</sequence>
<name>A0A0F8YRM7_9ZZZZ</name>
<dbReference type="AlphaFoldDB" id="A0A0F8YRM7"/>
<accession>A0A0F8YRM7</accession>
<proteinExistence type="predicted"/>
<protein>
    <submittedName>
        <fullName evidence="1">Uncharacterized protein</fullName>
    </submittedName>
</protein>